<dbReference type="InterPro" id="IPR055645">
    <property type="entry name" value="DpdA"/>
</dbReference>
<organism evidence="2 3">
    <name type="scientific">Sphingobium algorifonticola</name>
    <dbReference type="NCBI Taxonomy" id="2008318"/>
    <lineage>
        <taxon>Bacteria</taxon>
        <taxon>Pseudomonadati</taxon>
        <taxon>Pseudomonadota</taxon>
        <taxon>Alphaproteobacteria</taxon>
        <taxon>Sphingomonadales</taxon>
        <taxon>Sphingomonadaceae</taxon>
        <taxon>Sphingobium</taxon>
    </lineage>
</organism>
<dbReference type="OrthoDB" id="8116828at2"/>
<feature type="domain" description="DeoxyPurine in DNA protein A" evidence="1">
    <location>
        <begin position="70"/>
        <end position="254"/>
    </location>
</feature>
<dbReference type="Gene3D" id="3.20.20.105">
    <property type="entry name" value="Queuine tRNA-ribosyltransferase-like"/>
    <property type="match status" value="1"/>
</dbReference>
<dbReference type="AlphaFoldDB" id="A0A437J298"/>
<dbReference type="InterPro" id="IPR036511">
    <property type="entry name" value="TGT-like_sf"/>
</dbReference>
<protein>
    <recommendedName>
        <fullName evidence="1">DeoxyPurine in DNA protein A domain-containing protein</fullName>
    </recommendedName>
</protein>
<dbReference type="EMBL" id="RZUL01000021">
    <property type="protein sequence ID" value="RVT38263.1"/>
    <property type="molecule type" value="Genomic_DNA"/>
</dbReference>
<dbReference type="Pfam" id="PF23859">
    <property type="entry name" value="DpdA"/>
    <property type="match status" value="1"/>
</dbReference>
<dbReference type="RefSeq" id="WP_127692206.1">
    <property type="nucleotide sequence ID" value="NZ_RZUL01000021.1"/>
</dbReference>
<keyword evidence="3" id="KW-1185">Reference proteome</keyword>
<sequence>MNIGSSRADSIEVMIGLPHLAEGELMRRARDLGQPVLVSANALSRWSRRRGVREWAGWSTGCLTRDLGLASLSLDSAGFSAMVAYGGYPWTVADYVALAAAYPFQWWASLDYCVEPEVAADREEVLDRISRTVRANIDCRLRGEDAGIGARFLPVIQGRRPVDYERCADALSLLIDRSGLVGVGSMCRRPVHGPEGLVAVIDHLDRLLPSHVRLHLFGVKGDALPYLKAFGRRVASIDSQAYGLSARMAARRYGQAKTDQFVADHMAAWHGRQVARLSGRTRRLPVQPLTGDDVPPTDAWEQAIAQARHEIRGLIEDGDIDHDAMTDPWIEQWAAELLHEQEGSWH</sequence>
<dbReference type="Proteomes" id="UP000282977">
    <property type="component" value="Unassembled WGS sequence"/>
</dbReference>
<evidence type="ECO:0000313" key="3">
    <source>
        <dbReference type="Proteomes" id="UP000282977"/>
    </source>
</evidence>
<evidence type="ECO:0000259" key="1">
    <source>
        <dbReference type="Pfam" id="PF23859"/>
    </source>
</evidence>
<evidence type="ECO:0000313" key="2">
    <source>
        <dbReference type="EMBL" id="RVT38263.1"/>
    </source>
</evidence>
<accession>A0A437J298</accession>
<name>A0A437J298_9SPHN</name>
<proteinExistence type="predicted"/>
<dbReference type="SUPFAM" id="SSF51713">
    <property type="entry name" value="tRNA-guanine transglycosylase"/>
    <property type="match status" value="1"/>
</dbReference>
<reference evidence="2 3" key="1">
    <citation type="submission" date="2019-01" db="EMBL/GenBank/DDBJ databases">
        <authorList>
            <person name="Chen W.-M."/>
        </authorList>
    </citation>
    <scope>NUCLEOTIDE SEQUENCE [LARGE SCALE GENOMIC DNA]</scope>
    <source>
        <strain evidence="2 3">TLA-22</strain>
    </source>
</reference>
<gene>
    <name evidence="2" type="ORF">ENE74_17825</name>
</gene>
<comment type="caution">
    <text evidence="2">The sequence shown here is derived from an EMBL/GenBank/DDBJ whole genome shotgun (WGS) entry which is preliminary data.</text>
</comment>
<dbReference type="GO" id="GO:0006400">
    <property type="term" value="P:tRNA modification"/>
    <property type="evidence" value="ECO:0007669"/>
    <property type="project" value="InterPro"/>
</dbReference>